<dbReference type="EMBL" id="JAPMLD010000003">
    <property type="protein sequence ID" value="MDW4824388.1"/>
    <property type="molecule type" value="Genomic_DNA"/>
</dbReference>
<evidence type="ECO:0000256" key="3">
    <source>
        <dbReference type="ARBA" id="ARBA00022475"/>
    </source>
</evidence>
<keyword evidence="7 9" id="KW-0472">Membrane</keyword>
<dbReference type="EMBL" id="JAPMLE010000001">
    <property type="protein sequence ID" value="MDR8523247.1"/>
    <property type="molecule type" value="Genomic_DNA"/>
</dbReference>
<reference evidence="11 13" key="1">
    <citation type="journal article" date="2022" name="bioRxiv">
        <title>Prophages regulate Shewanella fidelis 3313 motility and biofilm formation: implications for gut colonization dynamics in Ciona robusta.</title>
        <authorList>
            <person name="Natarajan O."/>
            <person name="Gibboney S.L."/>
            <person name="Young M.N."/>
            <person name="Lim S.J."/>
            <person name="Pluta N."/>
            <person name="Atkinson C.G."/>
            <person name="Leigh B.A."/>
            <person name="Liberti A."/>
            <person name="Kees E.D."/>
            <person name="Breitbart M."/>
            <person name="Gralnick J.A."/>
            <person name="Dishaw L.J."/>
        </authorList>
    </citation>
    <scope>NUCLEOTIDE SEQUENCE [LARGE SCALE GENOMIC DNA]</scope>
    <source>
        <strain evidence="11 13">JG4066</strain>
    </source>
</reference>
<evidence type="ECO:0000313" key="12">
    <source>
        <dbReference type="Proteomes" id="UP001259340"/>
    </source>
</evidence>
<dbReference type="InterPro" id="IPR006507">
    <property type="entry name" value="UPF0283"/>
</dbReference>
<dbReference type="Pfam" id="PF05128">
    <property type="entry name" value="DUF697"/>
    <property type="match status" value="1"/>
</dbReference>
<dbReference type="NCBIfam" id="TIGR01620">
    <property type="entry name" value="hyp_HI0043"/>
    <property type="match status" value="1"/>
</dbReference>
<evidence type="ECO:0000256" key="8">
    <source>
        <dbReference type="SAM" id="MobiDB-lite"/>
    </source>
</evidence>
<comment type="similarity">
    <text evidence="2">Belongs to the UPF0283 family.</text>
</comment>
<dbReference type="Proteomes" id="UP001271263">
    <property type="component" value="Unassembled WGS sequence"/>
</dbReference>
<dbReference type="RefSeq" id="WP_310654300.1">
    <property type="nucleotide sequence ID" value="NZ_JAPMLA010000003.1"/>
</dbReference>
<dbReference type="PANTHER" id="PTHR39342">
    <property type="entry name" value="UPF0283 MEMBRANE PROTEIN YCJF"/>
    <property type="match status" value="1"/>
</dbReference>
<evidence type="ECO:0000256" key="4">
    <source>
        <dbReference type="ARBA" id="ARBA00022519"/>
    </source>
</evidence>
<keyword evidence="5 9" id="KW-0812">Transmembrane</keyword>
<dbReference type="AlphaFoldDB" id="A0AAW8NIV3"/>
<dbReference type="Proteomes" id="UP001259340">
    <property type="component" value="Unassembled WGS sequence"/>
</dbReference>
<proteinExistence type="inferred from homology"/>
<evidence type="ECO:0000313" key="11">
    <source>
        <dbReference type="EMBL" id="MDW4824388.1"/>
    </source>
</evidence>
<feature type="region of interest" description="Disordered" evidence="8">
    <location>
        <begin position="1"/>
        <end position="21"/>
    </location>
</feature>
<keyword evidence="13" id="KW-1185">Reference proteome</keyword>
<feature type="transmembrane region" description="Helical" evidence="9">
    <location>
        <begin position="106"/>
        <end position="127"/>
    </location>
</feature>
<evidence type="ECO:0000256" key="2">
    <source>
        <dbReference type="ARBA" id="ARBA00008255"/>
    </source>
</evidence>
<evidence type="ECO:0000313" key="10">
    <source>
        <dbReference type="EMBL" id="MDR8523247.1"/>
    </source>
</evidence>
<protein>
    <submittedName>
        <fullName evidence="10">TIGR01620 family protein</fullName>
    </submittedName>
</protein>
<evidence type="ECO:0000256" key="1">
    <source>
        <dbReference type="ARBA" id="ARBA00004429"/>
    </source>
</evidence>
<evidence type="ECO:0000256" key="6">
    <source>
        <dbReference type="ARBA" id="ARBA00022989"/>
    </source>
</evidence>
<gene>
    <name evidence="10" type="ORF">OS133_06045</name>
    <name evidence="11" type="ORF">OS134_10005</name>
</gene>
<evidence type="ECO:0000256" key="9">
    <source>
        <dbReference type="SAM" id="Phobius"/>
    </source>
</evidence>
<keyword evidence="3" id="KW-1003">Cell membrane</keyword>
<evidence type="ECO:0000256" key="7">
    <source>
        <dbReference type="ARBA" id="ARBA00023136"/>
    </source>
</evidence>
<keyword evidence="4" id="KW-0997">Cell inner membrane</keyword>
<organism evidence="10 12">
    <name type="scientific">Shewanella fidelis</name>
    <dbReference type="NCBI Taxonomy" id="173509"/>
    <lineage>
        <taxon>Bacteria</taxon>
        <taxon>Pseudomonadati</taxon>
        <taxon>Pseudomonadota</taxon>
        <taxon>Gammaproteobacteria</taxon>
        <taxon>Alteromonadales</taxon>
        <taxon>Shewanellaceae</taxon>
        <taxon>Shewanella</taxon>
    </lineage>
</organism>
<keyword evidence="6 9" id="KW-1133">Transmembrane helix</keyword>
<feature type="transmembrane region" description="Helical" evidence="9">
    <location>
        <begin position="77"/>
        <end position="100"/>
    </location>
</feature>
<comment type="subcellular location">
    <subcellularLocation>
        <location evidence="1">Cell inner membrane</location>
        <topology evidence="1">Multi-pass membrane protein</topology>
    </subcellularLocation>
</comment>
<dbReference type="PANTHER" id="PTHR39342:SF1">
    <property type="entry name" value="UPF0283 MEMBRANE PROTEIN YCJF"/>
    <property type="match status" value="1"/>
</dbReference>
<comment type="caution">
    <text evidence="10">The sequence shown here is derived from an EMBL/GenBank/DDBJ whole genome shotgun (WGS) entry which is preliminary data.</text>
</comment>
<evidence type="ECO:0000256" key="5">
    <source>
        <dbReference type="ARBA" id="ARBA00022692"/>
    </source>
</evidence>
<accession>A0AAW8NIV3</accession>
<dbReference type="GO" id="GO:0005886">
    <property type="term" value="C:plasma membrane"/>
    <property type="evidence" value="ECO:0007669"/>
    <property type="project" value="UniProtKB-SubCell"/>
</dbReference>
<sequence length="368" mass="40551">MSQDEPLIKKQQRFESQEQIPDEKFAGSVSFESNVEFIEGKPLTDVELENTIEQHLSGFESVDVSKHKAAQNKPSKLAKLCLIGIVLLVTVEAILGLQAAFMQSAWLFSLYASVTTLVVLWAGKVALSEWRQLKALKQVEDSQVVGQRLLHCMQMGEADEFIGSITAKLPSSAAISKFQQSLTLEQNDAEKLMLFDEIVLTERDLAAKKIVRRFAQESALLLAASPLAVLDMAIILWRNQSMINQLAKCYGIELGYWSRVKLIRGIIRNIIYAGSSEIVTDLGTQLLSVEMSGKLSARLGQGLGGGLLTARLGYQAMALCRPLAFSPTSKPKLSSIHKELLLSLKELSSSVLNKTMKPSVKAEKVERS</sequence>
<evidence type="ECO:0000313" key="13">
    <source>
        <dbReference type="Proteomes" id="UP001271263"/>
    </source>
</evidence>
<dbReference type="InterPro" id="IPR021147">
    <property type="entry name" value="DUF697"/>
</dbReference>
<feature type="transmembrane region" description="Helical" evidence="9">
    <location>
        <begin position="218"/>
        <end position="237"/>
    </location>
</feature>
<name>A0AAW8NIV3_9GAMM</name>
<reference evidence="10" key="2">
    <citation type="submission" date="2022-11" db="EMBL/GenBank/DDBJ databases">
        <title>Prophages regulate Shewanella fidelis motility and biofilm formation: implications for gut colonization dynamics in Ciona robusta.</title>
        <authorList>
            <person name="Natarajan O."/>
            <person name="Gibboney S.L."/>
            <person name="Young M.N."/>
            <person name="Lim S.J."/>
            <person name="Pluta N."/>
            <person name="Atkinson C.G.F."/>
            <person name="Leigh B.A."/>
            <person name="Liberti A."/>
            <person name="Kees E."/>
            <person name="Breitbart M."/>
            <person name="Gralnick J."/>
            <person name="Dishaw L.J."/>
        </authorList>
    </citation>
    <scope>NUCLEOTIDE SEQUENCE</scope>
    <source>
        <strain evidence="10">3313</strain>
    </source>
</reference>